<dbReference type="InterPro" id="IPR038186">
    <property type="entry name" value="CHAD_dom_sf"/>
</dbReference>
<dbReference type="SMART" id="SM01118">
    <property type="entry name" value="CYTH"/>
    <property type="match status" value="1"/>
</dbReference>
<gene>
    <name evidence="3" type="ORF">UFOPK1392_00548</name>
</gene>
<dbReference type="CDD" id="cd07374">
    <property type="entry name" value="CYTH-like_Pase"/>
    <property type="match status" value="1"/>
</dbReference>
<dbReference type="SUPFAM" id="SSF55154">
    <property type="entry name" value="CYTH-like phosphatases"/>
    <property type="match status" value="1"/>
</dbReference>
<dbReference type="InterPro" id="IPR023577">
    <property type="entry name" value="CYTH_domain"/>
</dbReference>
<feature type="domain" description="CHAD" evidence="2">
    <location>
        <begin position="215"/>
        <end position="489"/>
    </location>
</feature>
<dbReference type="Pfam" id="PF05235">
    <property type="entry name" value="CHAD"/>
    <property type="match status" value="1"/>
</dbReference>
<proteinExistence type="predicted"/>
<dbReference type="PROSITE" id="PS51707">
    <property type="entry name" value="CYTH"/>
    <property type="match status" value="1"/>
</dbReference>
<dbReference type="InterPro" id="IPR033469">
    <property type="entry name" value="CYTH-like_dom_sf"/>
</dbReference>
<evidence type="ECO:0000313" key="3">
    <source>
        <dbReference type="EMBL" id="CAB4322811.1"/>
    </source>
</evidence>
<accession>A0A6J5YEJ9</accession>
<dbReference type="Gene3D" id="2.40.320.10">
    <property type="entry name" value="Hypothetical Protein Pfu-838710-001"/>
    <property type="match status" value="1"/>
</dbReference>
<protein>
    <submittedName>
        <fullName evidence="3">Unannotated protein</fullName>
    </submittedName>
</protein>
<dbReference type="EMBL" id="CAEMXZ010000016">
    <property type="protein sequence ID" value="CAB4322811.1"/>
    <property type="molecule type" value="Genomic_DNA"/>
</dbReference>
<dbReference type="PANTHER" id="PTHR39339:SF1">
    <property type="entry name" value="CHAD DOMAIN-CONTAINING PROTEIN"/>
    <property type="match status" value="1"/>
</dbReference>
<evidence type="ECO:0000259" key="2">
    <source>
        <dbReference type="PROSITE" id="PS51708"/>
    </source>
</evidence>
<dbReference type="Pfam" id="PF01928">
    <property type="entry name" value="CYTH"/>
    <property type="match status" value="1"/>
</dbReference>
<dbReference type="SMART" id="SM00880">
    <property type="entry name" value="CHAD"/>
    <property type="match status" value="1"/>
</dbReference>
<organism evidence="3">
    <name type="scientific">freshwater metagenome</name>
    <dbReference type="NCBI Taxonomy" id="449393"/>
    <lineage>
        <taxon>unclassified sequences</taxon>
        <taxon>metagenomes</taxon>
        <taxon>ecological metagenomes</taxon>
    </lineage>
</organism>
<dbReference type="PANTHER" id="PTHR39339">
    <property type="entry name" value="SLR1444 PROTEIN"/>
    <property type="match status" value="1"/>
</dbReference>
<evidence type="ECO:0000259" key="1">
    <source>
        <dbReference type="PROSITE" id="PS51707"/>
    </source>
</evidence>
<name>A0A6J5YEJ9_9ZZZZ</name>
<sequence>MTGSVEREVKFGGPPGFEMPELSGVLPGVSAVPLPRLDLDATYYDTADLRLVRSGVSLRRRTGDGPPTWTLKLPAGASTTVLQRREFDIESDSLEVPELFIGLVAGWARLEPLVAVIDILSRRERLALIDGAGVDLAEVDDDRVTVVEGGVTAATFREIELELTDSGTDELLDAVSARLLAVGAGAPDPMSKVARALGPRALAPSVFEGPVPRRDASIAEVMSAGLRSAVSDIVVNDHVIRLDDDPMGLHRARWALRRIRADLKTFTRHFDDAYLDHLRTEMRWLSEEFGTLRRADVLVESVERAIASARDNDVAAVQGLIDRARRERQRAHASVIEVLGSTRYVALLDALVAITRPTALFSGTSAAAVEVIPSAMMRVWKRVRAAVRDLSDEPSESEIRQVRGQIIRIRSATELAVPVFGAAASDFAALTAQAQHDLGRHLDALACERWLRSRVVSLEGLEPFVAGQLVAAQSVVSDQALRAWLDSWRACSNRSAVAWFRS</sequence>
<dbReference type="AlphaFoldDB" id="A0A6J5YEJ9"/>
<reference evidence="3" key="1">
    <citation type="submission" date="2020-05" db="EMBL/GenBank/DDBJ databases">
        <authorList>
            <person name="Chiriac C."/>
            <person name="Salcher M."/>
            <person name="Ghai R."/>
            <person name="Kavagutti S V."/>
        </authorList>
    </citation>
    <scope>NUCLEOTIDE SEQUENCE</scope>
</reference>
<feature type="domain" description="CYTH" evidence="1">
    <location>
        <begin position="4"/>
        <end position="203"/>
    </location>
</feature>
<dbReference type="PROSITE" id="PS51708">
    <property type="entry name" value="CHAD"/>
    <property type="match status" value="1"/>
</dbReference>
<dbReference type="Gene3D" id="1.40.20.10">
    <property type="entry name" value="CHAD domain"/>
    <property type="match status" value="1"/>
</dbReference>
<dbReference type="InterPro" id="IPR007899">
    <property type="entry name" value="CHAD_dom"/>
</dbReference>